<dbReference type="SMART" id="SM01321">
    <property type="entry name" value="Y1_Tnp"/>
    <property type="match status" value="1"/>
</dbReference>
<comment type="caution">
    <text evidence="2">The sequence shown here is derived from an EMBL/GenBank/DDBJ whole genome shotgun (WGS) entry which is preliminary data.</text>
</comment>
<dbReference type="SUPFAM" id="SSF143422">
    <property type="entry name" value="Transposase IS200-like"/>
    <property type="match status" value="1"/>
</dbReference>
<dbReference type="GO" id="GO:0003677">
    <property type="term" value="F:DNA binding"/>
    <property type="evidence" value="ECO:0007669"/>
    <property type="project" value="InterPro"/>
</dbReference>
<feature type="domain" description="Transposase IS200-like" evidence="1">
    <location>
        <begin position="9"/>
        <end position="153"/>
    </location>
</feature>
<gene>
    <name evidence="2" type="ORF">COT04_01210</name>
</gene>
<dbReference type="PANTHER" id="PTHR34322">
    <property type="entry name" value="TRANSPOSASE, Y1_TNP DOMAIN-CONTAINING"/>
    <property type="match status" value="1"/>
</dbReference>
<proteinExistence type="predicted"/>
<dbReference type="Gene3D" id="3.30.70.1290">
    <property type="entry name" value="Transposase IS200-like"/>
    <property type="match status" value="1"/>
</dbReference>
<organism evidence="2 3">
    <name type="scientific">Candidatus Shapirobacteria bacterium CG07_land_8_20_14_0_80_39_12</name>
    <dbReference type="NCBI Taxonomy" id="1974480"/>
    <lineage>
        <taxon>Bacteria</taxon>
        <taxon>Candidatus Shapironibacteriota</taxon>
    </lineage>
</organism>
<evidence type="ECO:0000313" key="3">
    <source>
        <dbReference type="Proteomes" id="UP000229559"/>
    </source>
</evidence>
<dbReference type="Pfam" id="PF01797">
    <property type="entry name" value="Y1_Tnp"/>
    <property type="match status" value="1"/>
</dbReference>
<dbReference type="AlphaFoldDB" id="A0A2M6YQ23"/>
<sequence length="225" mass="26844">MPGRPIPLVTKEIYHIFNRGIDHRCTFTDKKAFIRTMKVINFYRFAFPPTSLSSFLRLSRLRQSDILNNLQAKNKTLVEIISYCLMPNHFHFLLKQNRENGIAKFMSNFQNSYTRYFNIRQNRTGPLFLDQFKAIHLQNDEQLLHISRYIHLNPYSSFIVKRLNEIELYPWSSFPEYLGKKKGFCNLDLVLSFFKKKEEYAKFVFDQAGYQRHLETIKHLTLEGS</sequence>
<dbReference type="PANTHER" id="PTHR34322:SF2">
    <property type="entry name" value="TRANSPOSASE IS200-LIKE DOMAIN-CONTAINING PROTEIN"/>
    <property type="match status" value="1"/>
</dbReference>
<dbReference type="GO" id="GO:0004803">
    <property type="term" value="F:transposase activity"/>
    <property type="evidence" value="ECO:0007669"/>
    <property type="project" value="InterPro"/>
</dbReference>
<accession>A0A2M6YQ23</accession>
<reference evidence="3" key="1">
    <citation type="submission" date="2017-09" db="EMBL/GenBank/DDBJ databases">
        <title>Depth-based differentiation of microbial function through sediment-hosted aquifers and enrichment of novel symbionts in the deep terrestrial subsurface.</title>
        <authorList>
            <person name="Probst A.J."/>
            <person name="Ladd B."/>
            <person name="Jarett J.K."/>
            <person name="Geller-Mcgrath D.E."/>
            <person name="Sieber C.M.K."/>
            <person name="Emerson J.B."/>
            <person name="Anantharaman K."/>
            <person name="Thomas B.C."/>
            <person name="Malmstrom R."/>
            <person name="Stieglmeier M."/>
            <person name="Klingl A."/>
            <person name="Woyke T."/>
            <person name="Ryan C.M."/>
            <person name="Banfield J.F."/>
        </authorList>
    </citation>
    <scope>NUCLEOTIDE SEQUENCE [LARGE SCALE GENOMIC DNA]</scope>
</reference>
<dbReference type="InterPro" id="IPR002686">
    <property type="entry name" value="Transposase_17"/>
</dbReference>
<evidence type="ECO:0000259" key="1">
    <source>
        <dbReference type="SMART" id="SM01321"/>
    </source>
</evidence>
<dbReference type="InterPro" id="IPR036515">
    <property type="entry name" value="Transposase_17_sf"/>
</dbReference>
<evidence type="ECO:0000313" key="2">
    <source>
        <dbReference type="EMBL" id="PIU33222.1"/>
    </source>
</evidence>
<dbReference type="Proteomes" id="UP000229559">
    <property type="component" value="Unassembled WGS sequence"/>
</dbReference>
<protein>
    <recommendedName>
        <fullName evidence="1">Transposase IS200-like domain-containing protein</fullName>
    </recommendedName>
</protein>
<name>A0A2M6YQ23_9BACT</name>
<dbReference type="GO" id="GO:0006313">
    <property type="term" value="P:DNA transposition"/>
    <property type="evidence" value="ECO:0007669"/>
    <property type="project" value="InterPro"/>
</dbReference>
<dbReference type="EMBL" id="PEXA01000038">
    <property type="protein sequence ID" value="PIU33222.1"/>
    <property type="molecule type" value="Genomic_DNA"/>
</dbReference>